<dbReference type="EMBL" id="JBHSMD010000002">
    <property type="protein sequence ID" value="MFC5492729.1"/>
    <property type="molecule type" value="Genomic_DNA"/>
</dbReference>
<accession>A0ABW0N0U7</accession>
<evidence type="ECO:0000313" key="1">
    <source>
        <dbReference type="EMBL" id="MFC5492729.1"/>
    </source>
</evidence>
<gene>
    <name evidence="1" type="ORF">ACFPKY_06450</name>
</gene>
<reference evidence="2" key="1">
    <citation type="journal article" date="2019" name="Int. J. Syst. Evol. Microbiol.">
        <title>The Global Catalogue of Microorganisms (GCM) 10K type strain sequencing project: providing services to taxonomists for standard genome sequencing and annotation.</title>
        <authorList>
            <consortium name="The Broad Institute Genomics Platform"/>
            <consortium name="The Broad Institute Genome Sequencing Center for Infectious Disease"/>
            <person name="Wu L."/>
            <person name="Ma J."/>
        </authorList>
    </citation>
    <scope>NUCLEOTIDE SEQUENCE [LARGE SCALE GENOMIC DNA]</scope>
    <source>
        <strain evidence="2">KACC 13778</strain>
    </source>
</reference>
<dbReference type="InterPro" id="IPR046036">
    <property type="entry name" value="DUF5994"/>
</dbReference>
<protein>
    <submittedName>
        <fullName evidence="1">DUF5994 family protein</fullName>
    </submittedName>
</protein>
<comment type="caution">
    <text evidence="1">The sequence shown here is derived from an EMBL/GenBank/DDBJ whole genome shotgun (WGS) entry which is preliminary data.</text>
</comment>
<dbReference type="Proteomes" id="UP001595956">
    <property type="component" value="Unassembled WGS sequence"/>
</dbReference>
<evidence type="ECO:0000313" key="2">
    <source>
        <dbReference type="Proteomes" id="UP001595956"/>
    </source>
</evidence>
<name>A0ABW0N0U7_9ACTN</name>
<dbReference type="Pfam" id="PF19457">
    <property type="entry name" value="DUF5994"/>
    <property type="match status" value="1"/>
</dbReference>
<sequence length="163" mass="17532">MSTSIVPTPPSTPPSTPPARSFLRLRLAKFPGRDRLDGGWWPQSRDLAVELADLVDNFPADSGRVQRAVISPPDWDQPPRKIAVAHGTVKVGSFPKDDTHVILLKTSATQILRILVVPPDLTESEAEEALLAASTSGNAHSATSLLETVTDHTDGTADDHWTA</sequence>
<dbReference type="RefSeq" id="WP_345171167.1">
    <property type="nucleotide sequence ID" value="NZ_BAABFQ010000003.1"/>
</dbReference>
<keyword evidence="2" id="KW-1185">Reference proteome</keyword>
<organism evidence="1 2">
    <name type="scientific">Nocardioides caricicola</name>
    <dbReference type="NCBI Taxonomy" id="634770"/>
    <lineage>
        <taxon>Bacteria</taxon>
        <taxon>Bacillati</taxon>
        <taxon>Actinomycetota</taxon>
        <taxon>Actinomycetes</taxon>
        <taxon>Propionibacteriales</taxon>
        <taxon>Nocardioidaceae</taxon>
        <taxon>Nocardioides</taxon>
    </lineage>
</organism>
<proteinExistence type="predicted"/>